<evidence type="ECO:0000313" key="1">
    <source>
        <dbReference type="EMBL" id="KAJ8492434.1"/>
    </source>
</evidence>
<sequence>MEKNKTEQRNGNHHITRRASLTVHLGIKGRERERLEAESDDPVLLNGRSHEAQAGDWSMDLKILVAFEEFPGPTDS</sequence>
<evidence type="ECO:0000313" key="2">
    <source>
        <dbReference type="Proteomes" id="UP001222027"/>
    </source>
</evidence>
<comment type="caution">
    <text evidence="1">The sequence shown here is derived from an EMBL/GenBank/DDBJ whole genome shotgun (WGS) entry which is preliminary data.</text>
</comment>
<keyword evidence="2" id="KW-1185">Reference proteome</keyword>
<dbReference type="AlphaFoldDB" id="A0AAV8R2M3"/>
<gene>
    <name evidence="1" type="ORF">OPV22_014155</name>
</gene>
<proteinExistence type="predicted"/>
<name>A0AAV8R2M3_ENSVE</name>
<reference evidence="1 2" key="1">
    <citation type="submission" date="2022-12" db="EMBL/GenBank/DDBJ databases">
        <title>Chromosome-scale assembly of the Ensete ventricosum genome.</title>
        <authorList>
            <person name="Dussert Y."/>
            <person name="Stocks J."/>
            <person name="Wendawek A."/>
            <person name="Woldeyes F."/>
            <person name="Nichols R.A."/>
            <person name="Borrell J.S."/>
        </authorList>
    </citation>
    <scope>NUCLEOTIDE SEQUENCE [LARGE SCALE GENOMIC DNA]</scope>
    <source>
        <strain evidence="2">cv. Maze</strain>
        <tissue evidence="1">Seeds</tissue>
    </source>
</reference>
<protein>
    <submittedName>
        <fullName evidence="1">Uncharacterized protein</fullName>
    </submittedName>
</protein>
<dbReference type="EMBL" id="JAQQAF010000004">
    <property type="protein sequence ID" value="KAJ8492434.1"/>
    <property type="molecule type" value="Genomic_DNA"/>
</dbReference>
<organism evidence="1 2">
    <name type="scientific">Ensete ventricosum</name>
    <name type="common">Abyssinian banana</name>
    <name type="synonym">Musa ensete</name>
    <dbReference type="NCBI Taxonomy" id="4639"/>
    <lineage>
        <taxon>Eukaryota</taxon>
        <taxon>Viridiplantae</taxon>
        <taxon>Streptophyta</taxon>
        <taxon>Embryophyta</taxon>
        <taxon>Tracheophyta</taxon>
        <taxon>Spermatophyta</taxon>
        <taxon>Magnoliopsida</taxon>
        <taxon>Liliopsida</taxon>
        <taxon>Zingiberales</taxon>
        <taxon>Musaceae</taxon>
        <taxon>Ensete</taxon>
    </lineage>
</organism>
<accession>A0AAV8R2M3</accession>
<dbReference type="Proteomes" id="UP001222027">
    <property type="component" value="Unassembled WGS sequence"/>
</dbReference>